<evidence type="ECO:0008006" key="3">
    <source>
        <dbReference type="Google" id="ProtNLM"/>
    </source>
</evidence>
<dbReference type="RefSeq" id="WP_220107899.1">
    <property type="nucleotide sequence ID" value="NZ_JAHZST010000001.1"/>
</dbReference>
<dbReference type="Proteomes" id="UP001195963">
    <property type="component" value="Unassembled WGS sequence"/>
</dbReference>
<accession>A0ABS7DYY5</accession>
<evidence type="ECO:0000313" key="2">
    <source>
        <dbReference type="Proteomes" id="UP001195963"/>
    </source>
</evidence>
<gene>
    <name evidence="1" type="ORF">K0625_00655</name>
</gene>
<reference evidence="1 2" key="1">
    <citation type="submission" date="2021-07" db="EMBL/GenBank/DDBJ databases">
        <title>Shewanella sp. nov, isolated from SCS.</title>
        <authorList>
            <person name="Cao W.R."/>
        </authorList>
    </citation>
    <scope>NUCLEOTIDE SEQUENCE [LARGE SCALE GENOMIC DNA]</scope>
    <source>
        <strain evidence="1 2">NR704-98</strain>
    </source>
</reference>
<keyword evidence="2" id="KW-1185">Reference proteome</keyword>
<name>A0ABS7DYY5_9GAMM</name>
<protein>
    <recommendedName>
        <fullName evidence="3">DUF4375 domain-containing protein</fullName>
    </recommendedName>
</protein>
<organism evidence="1 2">
    <name type="scientific">Shewanella nanhaiensis</name>
    <dbReference type="NCBI Taxonomy" id="2864872"/>
    <lineage>
        <taxon>Bacteria</taxon>
        <taxon>Pseudomonadati</taxon>
        <taxon>Pseudomonadota</taxon>
        <taxon>Gammaproteobacteria</taxon>
        <taxon>Alteromonadales</taxon>
        <taxon>Shewanellaceae</taxon>
        <taxon>Shewanella</taxon>
    </lineage>
</organism>
<comment type="caution">
    <text evidence="1">The sequence shown here is derived from an EMBL/GenBank/DDBJ whole genome shotgun (WGS) entry which is preliminary data.</text>
</comment>
<sequence>MNTESIINKLESIDWSQYCGPEYYDPDTVTPALLSLLYLENPSEANDVGDKLLFSIGNNHAGTYYPAILSALEIIIEIEQESKESIRKTCAGAVLGDLSSFEPDPDLGNYSGTTLEELLKYAQNKLEPYSD</sequence>
<proteinExistence type="predicted"/>
<evidence type="ECO:0000313" key="1">
    <source>
        <dbReference type="EMBL" id="MBW8182161.1"/>
    </source>
</evidence>
<dbReference type="EMBL" id="JAHZST010000001">
    <property type="protein sequence ID" value="MBW8182161.1"/>
    <property type="molecule type" value="Genomic_DNA"/>
</dbReference>